<dbReference type="Proteomes" id="UP001500067">
    <property type="component" value="Unassembled WGS sequence"/>
</dbReference>
<organism evidence="10 11">
    <name type="scientific">Nemorincola caseinilytica</name>
    <dbReference type="NCBI Taxonomy" id="2054315"/>
    <lineage>
        <taxon>Bacteria</taxon>
        <taxon>Pseudomonadati</taxon>
        <taxon>Bacteroidota</taxon>
        <taxon>Chitinophagia</taxon>
        <taxon>Chitinophagales</taxon>
        <taxon>Chitinophagaceae</taxon>
        <taxon>Nemorincola</taxon>
    </lineage>
</organism>
<dbReference type="PROSITE" id="PS00793">
    <property type="entry name" value="DHPS_2"/>
    <property type="match status" value="1"/>
</dbReference>
<comment type="cofactor">
    <cofactor evidence="2">
        <name>Mg(2+)</name>
        <dbReference type="ChEBI" id="CHEBI:18420"/>
    </cofactor>
</comment>
<comment type="catalytic activity">
    <reaction evidence="1">
        <text>(7,8-dihydropterin-6-yl)methyl diphosphate + 4-aminobenzoate = 7,8-dihydropteroate + diphosphate</text>
        <dbReference type="Rhea" id="RHEA:19949"/>
        <dbReference type="ChEBI" id="CHEBI:17836"/>
        <dbReference type="ChEBI" id="CHEBI:17839"/>
        <dbReference type="ChEBI" id="CHEBI:33019"/>
        <dbReference type="ChEBI" id="CHEBI:72950"/>
        <dbReference type="EC" id="2.5.1.15"/>
    </reaction>
</comment>
<sequence>MGILNATPDSFYNKGRDSRVSDMLRNAEAMLQQGATILDVGGASTRPGQPLIEPSEELRRVIPAITAIRERFPDVWLSVDTYNAATARAAVQAGADIVNDISAGAFDADMLATVAAIHVPYIAMHIQGTPATMQQDPRYNDVVAEVHSYLRYKVDECMAAGIADVIVDPGFGFGKTVEHNFALLRELGTLRELNKPILAGLSRKSMICKPLRVNPEHALNGTTALNMVALLNGADILRVHDVKEAMEVIRLYGHLK</sequence>
<evidence type="ECO:0000256" key="6">
    <source>
        <dbReference type="ARBA" id="ARBA00022723"/>
    </source>
</evidence>
<name>A0ABP8NKK3_9BACT</name>
<dbReference type="InterPro" id="IPR011005">
    <property type="entry name" value="Dihydropteroate_synth-like_sf"/>
</dbReference>
<keyword evidence="5" id="KW-0808">Transferase</keyword>
<dbReference type="PROSITE" id="PS50972">
    <property type="entry name" value="PTERIN_BINDING"/>
    <property type="match status" value="1"/>
</dbReference>
<dbReference type="InterPro" id="IPR000489">
    <property type="entry name" value="Pterin-binding_dom"/>
</dbReference>
<keyword evidence="8" id="KW-0289">Folate biosynthesis</keyword>
<dbReference type="SUPFAM" id="SSF51717">
    <property type="entry name" value="Dihydropteroate synthetase-like"/>
    <property type="match status" value="1"/>
</dbReference>
<dbReference type="EMBL" id="BAABFA010000019">
    <property type="protein sequence ID" value="GAA4468794.1"/>
    <property type="molecule type" value="Genomic_DNA"/>
</dbReference>
<evidence type="ECO:0000256" key="8">
    <source>
        <dbReference type="ARBA" id="ARBA00022909"/>
    </source>
</evidence>
<comment type="caution">
    <text evidence="10">The sequence shown here is derived from an EMBL/GenBank/DDBJ whole genome shotgun (WGS) entry which is preliminary data.</text>
</comment>
<keyword evidence="11" id="KW-1185">Reference proteome</keyword>
<gene>
    <name evidence="10" type="primary">folP</name>
    <name evidence="10" type="ORF">GCM10023093_27080</name>
</gene>
<accession>A0ABP8NKK3</accession>
<evidence type="ECO:0000256" key="1">
    <source>
        <dbReference type="ARBA" id="ARBA00000012"/>
    </source>
</evidence>
<dbReference type="Pfam" id="PF00809">
    <property type="entry name" value="Pterin_bind"/>
    <property type="match status" value="1"/>
</dbReference>
<dbReference type="PANTHER" id="PTHR20941:SF1">
    <property type="entry name" value="FOLIC ACID SYNTHESIS PROTEIN FOL1"/>
    <property type="match status" value="1"/>
</dbReference>
<evidence type="ECO:0000256" key="3">
    <source>
        <dbReference type="ARBA" id="ARBA00004763"/>
    </source>
</evidence>
<reference evidence="11" key="1">
    <citation type="journal article" date="2019" name="Int. J. Syst. Evol. Microbiol.">
        <title>The Global Catalogue of Microorganisms (GCM) 10K type strain sequencing project: providing services to taxonomists for standard genome sequencing and annotation.</title>
        <authorList>
            <consortium name="The Broad Institute Genomics Platform"/>
            <consortium name="The Broad Institute Genome Sequencing Center for Infectious Disease"/>
            <person name="Wu L."/>
            <person name="Ma J."/>
        </authorList>
    </citation>
    <scope>NUCLEOTIDE SEQUENCE [LARGE SCALE GENOMIC DNA]</scope>
    <source>
        <strain evidence="11">JCM 32105</strain>
    </source>
</reference>
<evidence type="ECO:0000313" key="11">
    <source>
        <dbReference type="Proteomes" id="UP001500067"/>
    </source>
</evidence>
<keyword evidence="7" id="KW-0460">Magnesium</keyword>
<proteinExistence type="predicted"/>
<dbReference type="CDD" id="cd00739">
    <property type="entry name" value="DHPS"/>
    <property type="match status" value="1"/>
</dbReference>
<evidence type="ECO:0000256" key="2">
    <source>
        <dbReference type="ARBA" id="ARBA00001946"/>
    </source>
</evidence>
<protein>
    <recommendedName>
        <fullName evidence="4">dihydropteroate synthase</fullName>
        <ecNumber evidence="4">2.5.1.15</ecNumber>
    </recommendedName>
</protein>
<dbReference type="InterPro" id="IPR045031">
    <property type="entry name" value="DHP_synth-like"/>
</dbReference>
<dbReference type="InterPro" id="IPR006390">
    <property type="entry name" value="DHP_synth_dom"/>
</dbReference>
<evidence type="ECO:0000259" key="9">
    <source>
        <dbReference type="PROSITE" id="PS50972"/>
    </source>
</evidence>
<evidence type="ECO:0000256" key="5">
    <source>
        <dbReference type="ARBA" id="ARBA00022679"/>
    </source>
</evidence>
<evidence type="ECO:0000256" key="4">
    <source>
        <dbReference type="ARBA" id="ARBA00012458"/>
    </source>
</evidence>
<keyword evidence="6" id="KW-0479">Metal-binding</keyword>
<dbReference type="PANTHER" id="PTHR20941">
    <property type="entry name" value="FOLATE SYNTHESIS PROTEINS"/>
    <property type="match status" value="1"/>
</dbReference>
<feature type="domain" description="Pterin-binding" evidence="9">
    <location>
        <begin position="1"/>
        <end position="250"/>
    </location>
</feature>
<dbReference type="EC" id="2.5.1.15" evidence="4"/>
<evidence type="ECO:0000313" key="10">
    <source>
        <dbReference type="EMBL" id="GAA4468794.1"/>
    </source>
</evidence>
<evidence type="ECO:0000256" key="7">
    <source>
        <dbReference type="ARBA" id="ARBA00022842"/>
    </source>
</evidence>
<dbReference type="Gene3D" id="3.20.20.20">
    <property type="entry name" value="Dihydropteroate synthase-like"/>
    <property type="match status" value="1"/>
</dbReference>
<dbReference type="NCBIfam" id="TIGR01496">
    <property type="entry name" value="DHPS"/>
    <property type="match status" value="1"/>
</dbReference>
<comment type="pathway">
    <text evidence="3">Cofactor biosynthesis; tetrahydrofolate biosynthesis; 7,8-dihydrofolate from 2-amino-4-hydroxy-6-hydroxymethyl-7,8-dihydropteridine diphosphate and 4-aminobenzoate: step 1/2.</text>
</comment>